<dbReference type="EMBL" id="JAQMUC010000014">
    <property type="protein sequence ID" value="MDB9534649.1"/>
    <property type="molecule type" value="Genomic_DNA"/>
</dbReference>
<sequence>MIENEISGVVVDVADKVHASLLPDLLDSVGLLINFNVPLIKDGITPRVNKL</sequence>
<evidence type="ECO:0000313" key="2">
    <source>
        <dbReference type="Proteomes" id="UP001211249"/>
    </source>
</evidence>
<gene>
    <name evidence="1" type="ORF">PN451_02105</name>
</gene>
<proteinExistence type="predicted"/>
<dbReference type="Proteomes" id="UP001211249">
    <property type="component" value="Unassembled WGS sequence"/>
</dbReference>
<organism evidence="1 2">
    <name type="scientific">Dolichospermum planctonicum CS-1226</name>
    <dbReference type="NCBI Taxonomy" id="3021751"/>
    <lineage>
        <taxon>Bacteria</taxon>
        <taxon>Bacillati</taxon>
        <taxon>Cyanobacteriota</taxon>
        <taxon>Cyanophyceae</taxon>
        <taxon>Nostocales</taxon>
        <taxon>Aphanizomenonaceae</taxon>
        <taxon>Dolichospermum</taxon>
        <taxon>Dolichospermum planctonicum</taxon>
    </lineage>
</organism>
<evidence type="ECO:0000313" key="1">
    <source>
        <dbReference type="EMBL" id="MDB9534649.1"/>
    </source>
</evidence>
<protein>
    <submittedName>
        <fullName evidence="1">Uncharacterized protein</fullName>
    </submittedName>
</protein>
<reference evidence="1 2" key="1">
    <citation type="submission" date="2023-01" db="EMBL/GenBank/DDBJ databases">
        <title>Genomes from the Australian National Cyanobacteria Reference Collection.</title>
        <authorList>
            <person name="Willis A."/>
            <person name="Lee E.M.F."/>
        </authorList>
    </citation>
    <scope>NUCLEOTIDE SEQUENCE [LARGE SCALE GENOMIC DNA]</scope>
    <source>
        <strain evidence="1 2">CS-1226</strain>
    </source>
</reference>
<name>A0ABT5ABI2_9CYAN</name>
<keyword evidence="2" id="KW-1185">Reference proteome</keyword>
<dbReference type="RefSeq" id="WP_271794716.1">
    <property type="nucleotide sequence ID" value="NZ_JAQMUC010000014.1"/>
</dbReference>
<comment type="caution">
    <text evidence="1">The sequence shown here is derived from an EMBL/GenBank/DDBJ whole genome shotgun (WGS) entry which is preliminary data.</text>
</comment>
<accession>A0ABT5ABI2</accession>